<dbReference type="RefSeq" id="WP_289829116.1">
    <property type="nucleotide sequence ID" value="NZ_JAUEDK010000008.1"/>
</dbReference>
<evidence type="ECO:0000256" key="1">
    <source>
        <dbReference type="SAM" id="Phobius"/>
    </source>
</evidence>
<feature type="transmembrane region" description="Helical" evidence="1">
    <location>
        <begin position="352"/>
        <end position="371"/>
    </location>
</feature>
<evidence type="ECO:0000313" key="3">
    <source>
        <dbReference type="Proteomes" id="UP001168540"/>
    </source>
</evidence>
<feature type="transmembrane region" description="Helical" evidence="1">
    <location>
        <begin position="278"/>
        <end position="298"/>
    </location>
</feature>
<feature type="transmembrane region" description="Helical" evidence="1">
    <location>
        <begin position="122"/>
        <end position="146"/>
    </location>
</feature>
<dbReference type="Proteomes" id="UP001168540">
    <property type="component" value="Unassembled WGS sequence"/>
</dbReference>
<gene>
    <name evidence="2" type="ORF">QU481_06495</name>
</gene>
<dbReference type="Pfam" id="PF05940">
    <property type="entry name" value="NnrS"/>
    <property type="match status" value="1"/>
</dbReference>
<dbReference type="EMBL" id="JAUEDK010000008">
    <property type="protein sequence ID" value="MDN0074545.1"/>
    <property type="molecule type" value="Genomic_DNA"/>
</dbReference>
<name>A0ABT7XL85_9NEIS</name>
<evidence type="ECO:0000313" key="2">
    <source>
        <dbReference type="EMBL" id="MDN0074545.1"/>
    </source>
</evidence>
<proteinExistence type="predicted"/>
<feature type="transmembrane region" description="Helical" evidence="1">
    <location>
        <begin position="227"/>
        <end position="243"/>
    </location>
</feature>
<feature type="transmembrane region" description="Helical" evidence="1">
    <location>
        <begin position="21"/>
        <end position="41"/>
    </location>
</feature>
<keyword evidence="1" id="KW-0472">Membrane</keyword>
<keyword evidence="3" id="KW-1185">Reference proteome</keyword>
<feature type="transmembrane region" description="Helical" evidence="1">
    <location>
        <begin position="249"/>
        <end position="266"/>
    </location>
</feature>
<dbReference type="InterPro" id="IPR010266">
    <property type="entry name" value="NnrS"/>
</dbReference>
<organism evidence="2 3">
    <name type="scientific">Crenobacter oryzisoli</name>
    <dbReference type="NCBI Taxonomy" id="3056844"/>
    <lineage>
        <taxon>Bacteria</taxon>
        <taxon>Pseudomonadati</taxon>
        <taxon>Pseudomonadota</taxon>
        <taxon>Betaproteobacteria</taxon>
        <taxon>Neisseriales</taxon>
        <taxon>Neisseriaceae</taxon>
        <taxon>Crenobacter</taxon>
    </lineage>
</organism>
<keyword evidence="1" id="KW-0812">Transmembrane</keyword>
<feature type="transmembrane region" description="Helical" evidence="1">
    <location>
        <begin position="193"/>
        <end position="215"/>
    </location>
</feature>
<protein>
    <submittedName>
        <fullName evidence="2">NnrS family protein</fullName>
    </submittedName>
</protein>
<feature type="transmembrane region" description="Helical" evidence="1">
    <location>
        <begin position="97"/>
        <end position="116"/>
    </location>
</feature>
<sequence length="410" mass="44975">MSNYRGFAMEYATHPFALLRAPHRIAFLAGLVAALMLMAGWSAELIARHTGTTLTPAIPSLFAHGFLMLYGIFPLFMCGFLFTAGPKWLDAAPPPPWAYLGVPVAMLGGLLVWTVGLSLGPLWLRCGLALYSIGFTGLIASFVRCLLSSQAAERRHAFVVAAAFLLGLAGLGAAWIWLLDNDYRAWTLMRDLALWGFLLPVFLTICHRMLPFFSANVIAGYRPWRPWTLLYAMLGGSLAHGIASQLQIPLWPIDAALALLLGYTSWRWRLVASLNVKLLAMLHLAFAWLPIAFALYTLQGLLAGQGIDTFGYAPLHAITVGFFLTMLIAFVSRVSLGHSGRPLVVSPLLWRLYLTTQVLAALRVATGLIPAVWHPPLYLLVAIGWLLVLAAWGRGLLSSYWRPRADGRPG</sequence>
<feature type="transmembrane region" description="Helical" evidence="1">
    <location>
        <begin position="377"/>
        <end position="397"/>
    </location>
</feature>
<feature type="transmembrane region" description="Helical" evidence="1">
    <location>
        <begin position="158"/>
        <end position="178"/>
    </location>
</feature>
<feature type="transmembrane region" description="Helical" evidence="1">
    <location>
        <begin position="310"/>
        <end position="331"/>
    </location>
</feature>
<keyword evidence="1" id="KW-1133">Transmembrane helix</keyword>
<reference evidence="2" key="1">
    <citation type="submission" date="2023-06" db="EMBL/GenBank/DDBJ databases">
        <authorList>
            <person name="Zhang S."/>
        </authorList>
    </citation>
    <scope>NUCLEOTIDE SEQUENCE</scope>
    <source>
        <strain evidence="2">SG2303</strain>
    </source>
</reference>
<feature type="transmembrane region" description="Helical" evidence="1">
    <location>
        <begin position="61"/>
        <end position="85"/>
    </location>
</feature>
<accession>A0ABT7XL85</accession>
<comment type="caution">
    <text evidence="2">The sequence shown here is derived from an EMBL/GenBank/DDBJ whole genome shotgun (WGS) entry which is preliminary data.</text>
</comment>